<proteinExistence type="predicted"/>
<evidence type="ECO:0000313" key="2">
    <source>
        <dbReference type="Proteomes" id="UP001370490"/>
    </source>
</evidence>
<sequence length="138" mass="16180">MHEHEQQVVIRILLIFVPDHPRLLCMLSPSTMEYQRLNLDQRWDGFLEVNFKENPKPKPIFTMQRSNTIAGPIFNMEVYETGDTNTIREKYEVEGSYVDPCCNICKIPNSSENWSTELIAEIKRHNDPETSGNNEFYL</sequence>
<reference evidence="1 2" key="1">
    <citation type="submission" date="2023-12" db="EMBL/GenBank/DDBJ databases">
        <title>A high-quality genome assembly for Dillenia turbinata (Dilleniales).</title>
        <authorList>
            <person name="Chanderbali A."/>
        </authorList>
    </citation>
    <scope>NUCLEOTIDE SEQUENCE [LARGE SCALE GENOMIC DNA]</scope>
    <source>
        <strain evidence="1">LSX21</strain>
        <tissue evidence="1">Leaf</tissue>
    </source>
</reference>
<protein>
    <submittedName>
        <fullName evidence="1">LURP-one-related</fullName>
    </submittedName>
</protein>
<evidence type="ECO:0000313" key="1">
    <source>
        <dbReference type="EMBL" id="KAK6945126.1"/>
    </source>
</evidence>
<dbReference type="Gene3D" id="2.40.160.200">
    <property type="entry name" value="LURP1-related"/>
    <property type="match status" value="1"/>
</dbReference>
<accession>A0AAN8WAP3</accession>
<comment type="caution">
    <text evidence="1">The sequence shown here is derived from an EMBL/GenBank/DDBJ whole genome shotgun (WGS) entry which is preliminary data.</text>
</comment>
<dbReference type="Pfam" id="PF04525">
    <property type="entry name" value="LOR"/>
    <property type="match status" value="1"/>
</dbReference>
<dbReference type="EMBL" id="JBAMMX010000003">
    <property type="protein sequence ID" value="KAK6945126.1"/>
    <property type="molecule type" value="Genomic_DNA"/>
</dbReference>
<dbReference type="InterPro" id="IPR038595">
    <property type="entry name" value="LOR_sf"/>
</dbReference>
<keyword evidence="2" id="KW-1185">Reference proteome</keyword>
<organism evidence="1 2">
    <name type="scientific">Dillenia turbinata</name>
    <dbReference type="NCBI Taxonomy" id="194707"/>
    <lineage>
        <taxon>Eukaryota</taxon>
        <taxon>Viridiplantae</taxon>
        <taxon>Streptophyta</taxon>
        <taxon>Embryophyta</taxon>
        <taxon>Tracheophyta</taxon>
        <taxon>Spermatophyta</taxon>
        <taxon>Magnoliopsida</taxon>
        <taxon>eudicotyledons</taxon>
        <taxon>Gunneridae</taxon>
        <taxon>Pentapetalae</taxon>
        <taxon>Dilleniales</taxon>
        <taxon>Dilleniaceae</taxon>
        <taxon>Dillenia</taxon>
    </lineage>
</organism>
<dbReference type="InterPro" id="IPR007612">
    <property type="entry name" value="LOR"/>
</dbReference>
<dbReference type="AlphaFoldDB" id="A0AAN8WAP3"/>
<gene>
    <name evidence="1" type="ORF">RJ641_026228</name>
</gene>
<name>A0AAN8WAP3_9MAGN</name>
<dbReference type="Proteomes" id="UP001370490">
    <property type="component" value="Unassembled WGS sequence"/>
</dbReference>